<comment type="caution">
    <text evidence="2">The sequence shown here is derived from an EMBL/GenBank/DDBJ whole genome shotgun (WGS) entry which is preliminary data.</text>
</comment>
<protein>
    <submittedName>
        <fullName evidence="2">Uncharacterized protein</fullName>
    </submittedName>
</protein>
<reference evidence="2 3" key="1">
    <citation type="submission" date="2021-06" db="EMBL/GenBank/DDBJ databases">
        <title>Caerostris extrusa draft genome.</title>
        <authorList>
            <person name="Kono N."/>
            <person name="Arakawa K."/>
        </authorList>
    </citation>
    <scope>NUCLEOTIDE SEQUENCE [LARGE SCALE GENOMIC DNA]</scope>
</reference>
<evidence type="ECO:0000313" key="3">
    <source>
        <dbReference type="Proteomes" id="UP001054945"/>
    </source>
</evidence>
<organism evidence="2 3">
    <name type="scientific">Caerostris extrusa</name>
    <name type="common">Bark spider</name>
    <name type="synonym">Caerostris bankana</name>
    <dbReference type="NCBI Taxonomy" id="172846"/>
    <lineage>
        <taxon>Eukaryota</taxon>
        <taxon>Metazoa</taxon>
        <taxon>Ecdysozoa</taxon>
        <taxon>Arthropoda</taxon>
        <taxon>Chelicerata</taxon>
        <taxon>Arachnida</taxon>
        <taxon>Araneae</taxon>
        <taxon>Araneomorphae</taxon>
        <taxon>Entelegynae</taxon>
        <taxon>Araneoidea</taxon>
        <taxon>Araneidae</taxon>
        <taxon>Caerostris</taxon>
    </lineage>
</organism>
<sequence length="107" mass="12326">MKYKTVNTFGNFCQIPRLHCKGPGAYERGKECRKYRSQPFCLATVNFPLLDYQKQDRLLPPSTLNKHKLTEYWSFSGKRTRTRHLPTIPHTAHPRLQVGPNGSPSAI</sequence>
<proteinExistence type="predicted"/>
<feature type="region of interest" description="Disordered" evidence="1">
    <location>
        <begin position="83"/>
        <end position="107"/>
    </location>
</feature>
<gene>
    <name evidence="2" type="ORF">CEXT_125591</name>
</gene>
<keyword evidence="3" id="KW-1185">Reference proteome</keyword>
<name>A0AAV4QZ52_CAEEX</name>
<evidence type="ECO:0000256" key="1">
    <source>
        <dbReference type="SAM" id="MobiDB-lite"/>
    </source>
</evidence>
<evidence type="ECO:0000313" key="2">
    <source>
        <dbReference type="EMBL" id="GIY13361.1"/>
    </source>
</evidence>
<dbReference type="EMBL" id="BPLR01006927">
    <property type="protein sequence ID" value="GIY13361.1"/>
    <property type="molecule type" value="Genomic_DNA"/>
</dbReference>
<accession>A0AAV4QZ52</accession>
<dbReference type="AlphaFoldDB" id="A0AAV4QZ52"/>
<dbReference type="Proteomes" id="UP001054945">
    <property type="component" value="Unassembled WGS sequence"/>
</dbReference>